<dbReference type="InParanoid" id="A0A0D2WLG7"/>
<evidence type="ECO:0000256" key="1">
    <source>
        <dbReference type="SAM" id="MobiDB-lite"/>
    </source>
</evidence>
<dbReference type="GO" id="GO:0005654">
    <property type="term" value="C:nucleoplasm"/>
    <property type="evidence" value="ECO:0007669"/>
    <property type="project" value="TreeGrafter"/>
</dbReference>
<dbReference type="PhylomeDB" id="A0A0D2WLG7"/>
<dbReference type="PANTHER" id="PTHR11106:SF27">
    <property type="entry name" value="MACRO DOMAIN-CONTAINING PROTEIN"/>
    <property type="match status" value="1"/>
</dbReference>
<evidence type="ECO:0000313" key="3">
    <source>
        <dbReference type="EMBL" id="KJE91420.1"/>
    </source>
</evidence>
<feature type="compositionally biased region" description="Polar residues" evidence="1">
    <location>
        <begin position="35"/>
        <end position="50"/>
    </location>
</feature>
<dbReference type="STRING" id="595528.A0A0D2WLG7"/>
<dbReference type="OrthoDB" id="6133115at2759"/>
<organism evidence="3 4">
    <name type="scientific">Capsaspora owczarzaki (strain ATCC 30864)</name>
    <dbReference type="NCBI Taxonomy" id="595528"/>
    <lineage>
        <taxon>Eukaryota</taxon>
        <taxon>Filasterea</taxon>
        <taxon>Capsaspora</taxon>
    </lineage>
</organism>
<protein>
    <submittedName>
        <fullName evidence="3">Macrod1 protein</fullName>
    </submittedName>
</protein>
<dbReference type="GO" id="GO:0042278">
    <property type="term" value="P:purine nucleoside metabolic process"/>
    <property type="evidence" value="ECO:0007669"/>
    <property type="project" value="TreeGrafter"/>
</dbReference>
<dbReference type="GO" id="GO:0140293">
    <property type="term" value="F:ADP-ribosylglutamate hydrolase activity"/>
    <property type="evidence" value="ECO:0007669"/>
    <property type="project" value="TreeGrafter"/>
</dbReference>
<evidence type="ECO:0000313" key="4">
    <source>
        <dbReference type="Proteomes" id="UP000008743"/>
    </source>
</evidence>
<proteinExistence type="predicted"/>
<dbReference type="GO" id="GO:0140291">
    <property type="term" value="P:peptidyl-glutamate ADP-deribosylation"/>
    <property type="evidence" value="ECO:0007669"/>
    <property type="project" value="TreeGrafter"/>
</dbReference>
<sequence length="341" mass="36478">MGSAAQPPIAQPYAVSANVGSAAAAGPVAAAAGTRQPSSPTAFSTERPPTSSSSSSAYYAGHDAHYSQAQARPLPAYAGSGYSGSSAAAAPAPTKSLQERRKTYRCGSDFVLLKSIPTWERYAAQKVPASKEAFFDTNLDLAAKISLWRGDITTLEIDAIVNAANESLLGGGGVDGSIHRAAGSDLRKYCETRFRNGCRTGQAEITPGFRLPASYVIHTVGPIGEKPQLLQSCYEKSLDQAMNANLRTVAFCCISTGVYGYPPVQAAHVALHTTRRWLEANSDLIDRIIFCTFLESDDSIYRQLLPQYFPITQPLTVVPWPPKSGNGKGPRSYSRDAETDY</sequence>
<accession>A0A0D2WLG7</accession>
<reference evidence="4" key="1">
    <citation type="submission" date="2011-02" db="EMBL/GenBank/DDBJ databases">
        <title>The Genome Sequence of Capsaspora owczarzaki ATCC 30864.</title>
        <authorList>
            <person name="Russ C."/>
            <person name="Cuomo C."/>
            <person name="Burger G."/>
            <person name="Gray M.W."/>
            <person name="Holland P.W.H."/>
            <person name="King N."/>
            <person name="Lang F.B.F."/>
            <person name="Roger A.J."/>
            <person name="Ruiz-Trillo I."/>
            <person name="Young S.K."/>
            <person name="Zeng Q."/>
            <person name="Gargeya S."/>
            <person name="Alvarado L."/>
            <person name="Berlin A."/>
            <person name="Chapman S.B."/>
            <person name="Chen Z."/>
            <person name="Freedman E."/>
            <person name="Gellesch M."/>
            <person name="Goldberg J."/>
            <person name="Griggs A."/>
            <person name="Gujja S."/>
            <person name="Heilman E."/>
            <person name="Heiman D."/>
            <person name="Howarth C."/>
            <person name="Mehta T."/>
            <person name="Neiman D."/>
            <person name="Pearson M."/>
            <person name="Roberts A."/>
            <person name="Saif S."/>
            <person name="Shea T."/>
            <person name="Shenoy N."/>
            <person name="Sisk P."/>
            <person name="Stolte C."/>
            <person name="Sykes S."/>
            <person name="White J."/>
            <person name="Yandava C."/>
            <person name="Haas B."/>
            <person name="Nusbaum C."/>
            <person name="Birren B."/>
        </authorList>
    </citation>
    <scope>NUCLEOTIDE SEQUENCE</scope>
    <source>
        <strain evidence="4">ATCC 30864</strain>
    </source>
</reference>
<name>A0A0D2WLG7_CAPO3</name>
<dbReference type="SUPFAM" id="SSF52949">
    <property type="entry name" value="Macro domain-like"/>
    <property type="match status" value="1"/>
</dbReference>
<dbReference type="Gene3D" id="3.40.220.10">
    <property type="entry name" value="Leucine Aminopeptidase, subunit E, domain 1"/>
    <property type="match status" value="1"/>
</dbReference>
<gene>
    <name evidence="3" type="ORF">CAOG_002555</name>
</gene>
<dbReference type="PROSITE" id="PS51154">
    <property type="entry name" value="MACRO"/>
    <property type="match status" value="1"/>
</dbReference>
<feature type="region of interest" description="Disordered" evidence="1">
    <location>
        <begin position="320"/>
        <end position="341"/>
    </location>
</feature>
<dbReference type="SMART" id="SM00506">
    <property type="entry name" value="A1pp"/>
    <property type="match status" value="1"/>
</dbReference>
<dbReference type="PANTHER" id="PTHR11106">
    <property type="entry name" value="GANGLIOSIDE INDUCED DIFFERENTIATION ASSOCIATED PROTEIN 2-RELATED"/>
    <property type="match status" value="1"/>
</dbReference>
<keyword evidence="4" id="KW-1185">Reference proteome</keyword>
<dbReference type="Pfam" id="PF01661">
    <property type="entry name" value="Macro"/>
    <property type="match status" value="1"/>
</dbReference>
<feature type="domain" description="Macro" evidence="2">
    <location>
        <begin position="132"/>
        <end position="309"/>
    </location>
</feature>
<dbReference type="InterPro" id="IPR043472">
    <property type="entry name" value="Macro_dom-like"/>
</dbReference>
<dbReference type="GO" id="GO:0006974">
    <property type="term" value="P:DNA damage response"/>
    <property type="evidence" value="ECO:0007669"/>
    <property type="project" value="TreeGrafter"/>
</dbReference>
<dbReference type="CDD" id="cd02908">
    <property type="entry name" value="Macro_OAADPr_deacetylase"/>
    <property type="match status" value="1"/>
</dbReference>
<dbReference type="EMBL" id="KE346362">
    <property type="protein sequence ID" value="KJE91420.1"/>
    <property type="molecule type" value="Genomic_DNA"/>
</dbReference>
<evidence type="ECO:0000259" key="2">
    <source>
        <dbReference type="PROSITE" id="PS51154"/>
    </source>
</evidence>
<dbReference type="InterPro" id="IPR002589">
    <property type="entry name" value="Macro_dom"/>
</dbReference>
<dbReference type="Proteomes" id="UP000008743">
    <property type="component" value="Unassembled WGS sequence"/>
</dbReference>
<dbReference type="AlphaFoldDB" id="A0A0D2WLG7"/>
<feature type="region of interest" description="Disordered" evidence="1">
    <location>
        <begin position="26"/>
        <end position="58"/>
    </location>
</feature>